<accession>A0A382XCS8</accession>
<feature type="non-terminal residue" evidence="1">
    <location>
        <position position="49"/>
    </location>
</feature>
<reference evidence="1" key="1">
    <citation type="submission" date="2018-05" db="EMBL/GenBank/DDBJ databases">
        <authorList>
            <person name="Lanie J.A."/>
            <person name="Ng W.-L."/>
            <person name="Kazmierczak K.M."/>
            <person name="Andrzejewski T.M."/>
            <person name="Davidsen T.M."/>
            <person name="Wayne K.J."/>
            <person name="Tettelin H."/>
            <person name="Glass J.I."/>
            <person name="Rusch D."/>
            <person name="Podicherti R."/>
            <person name="Tsui H.-C.T."/>
            <person name="Winkler M.E."/>
        </authorList>
    </citation>
    <scope>NUCLEOTIDE SEQUENCE</scope>
</reference>
<gene>
    <name evidence="1" type="ORF">METZ01_LOCUS421494</name>
</gene>
<protein>
    <submittedName>
        <fullName evidence="1">Uncharacterized protein</fullName>
    </submittedName>
</protein>
<evidence type="ECO:0000313" key="1">
    <source>
        <dbReference type="EMBL" id="SVD68640.1"/>
    </source>
</evidence>
<proteinExistence type="predicted"/>
<dbReference type="AlphaFoldDB" id="A0A382XCS8"/>
<dbReference type="EMBL" id="UINC01166597">
    <property type="protein sequence ID" value="SVD68640.1"/>
    <property type="molecule type" value="Genomic_DNA"/>
</dbReference>
<name>A0A382XCS8_9ZZZZ</name>
<organism evidence="1">
    <name type="scientific">marine metagenome</name>
    <dbReference type="NCBI Taxonomy" id="408172"/>
    <lineage>
        <taxon>unclassified sequences</taxon>
        <taxon>metagenomes</taxon>
        <taxon>ecological metagenomes</taxon>
    </lineage>
</organism>
<sequence length="49" mass="5483">METNHGAISVFREPLTKRIRCVFLGGQSFSAMRHQYDVSAALDVESTEP</sequence>